<dbReference type="Proteomes" id="UP000518266">
    <property type="component" value="Unassembled WGS sequence"/>
</dbReference>
<proteinExistence type="predicted"/>
<accession>A0A7J5YEI6</accession>
<evidence type="ECO:0000313" key="1">
    <source>
        <dbReference type="EMBL" id="KAF3847533.1"/>
    </source>
</evidence>
<name>A0A7J5YEI6_DISMA</name>
<evidence type="ECO:0000313" key="2">
    <source>
        <dbReference type="Proteomes" id="UP000518266"/>
    </source>
</evidence>
<dbReference type="OrthoDB" id="10622905at2759"/>
<organism evidence="1 2">
    <name type="scientific">Dissostichus mawsoni</name>
    <name type="common">Antarctic cod</name>
    <dbReference type="NCBI Taxonomy" id="36200"/>
    <lineage>
        <taxon>Eukaryota</taxon>
        <taxon>Metazoa</taxon>
        <taxon>Chordata</taxon>
        <taxon>Craniata</taxon>
        <taxon>Vertebrata</taxon>
        <taxon>Euteleostomi</taxon>
        <taxon>Actinopterygii</taxon>
        <taxon>Neopterygii</taxon>
        <taxon>Teleostei</taxon>
        <taxon>Neoteleostei</taxon>
        <taxon>Acanthomorphata</taxon>
        <taxon>Eupercaria</taxon>
        <taxon>Perciformes</taxon>
        <taxon>Notothenioidei</taxon>
        <taxon>Nototheniidae</taxon>
        <taxon>Dissostichus</taxon>
    </lineage>
</organism>
<dbReference type="EMBL" id="JAAKFY010000013">
    <property type="protein sequence ID" value="KAF3847533.1"/>
    <property type="molecule type" value="Genomic_DNA"/>
</dbReference>
<reference evidence="1 2" key="1">
    <citation type="submission" date="2020-03" db="EMBL/GenBank/DDBJ databases">
        <title>Dissostichus mawsoni Genome sequencing and assembly.</title>
        <authorList>
            <person name="Park H."/>
        </authorList>
    </citation>
    <scope>NUCLEOTIDE SEQUENCE [LARGE SCALE GENOMIC DNA]</scope>
    <source>
        <strain evidence="1">DM0001</strain>
        <tissue evidence="1">Muscle</tissue>
    </source>
</reference>
<comment type="caution">
    <text evidence="1">The sequence shown here is derived from an EMBL/GenBank/DDBJ whole genome shotgun (WGS) entry which is preliminary data.</text>
</comment>
<sequence length="142" mass="15313">MGICGVQCDRAPLVAPGSPQTPEELPLAVRVHLSGNSSRELHWDIPCCHGDVYPDSSPLGVFHLRAEGFLVVELVPEVAVGGALQLTEARQKQAVDRSQDNSMWWSNSGQKVLAATRVHLLSLSGKNESSTVMNEFTPTPAK</sequence>
<gene>
    <name evidence="1" type="ORF">F7725_020561</name>
</gene>
<keyword evidence="2" id="KW-1185">Reference proteome</keyword>
<protein>
    <submittedName>
        <fullName evidence="1">Uncharacterized protein</fullName>
    </submittedName>
</protein>
<dbReference type="AlphaFoldDB" id="A0A7J5YEI6"/>